<proteinExistence type="predicted"/>
<accession>A0A0E9Q9H5</accession>
<organism evidence="1">
    <name type="scientific">Anguilla anguilla</name>
    <name type="common">European freshwater eel</name>
    <name type="synonym">Muraena anguilla</name>
    <dbReference type="NCBI Taxonomy" id="7936"/>
    <lineage>
        <taxon>Eukaryota</taxon>
        <taxon>Metazoa</taxon>
        <taxon>Chordata</taxon>
        <taxon>Craniata</taxon>
        <taxon>Vertebrata</taxon>
        <taxon>Euteleostomi</taxon>
        <taxon>Actinopterygii</taxon>
        <taxon>Neopterygii</taxon>
        <taxon>Teleostei</taxon>
        <taxon>Anguilliformes</taxon>
        <taxon>Anguillidae</taxon>
        <taxon>Anguilla</taxon>
    </lineage>
</organism>
<name>A0A0E9Q9H5_ANGAN</name>
<dbReference type="AlphaFoldDB" id="A0A0E9Q9H5"/>
<reference evidence="1" key="2">
    <citation type="journal article" date="2015" name="Fish Shellfish Immunol.">
        <title>Early steps in the European eel (Anguilla anguilla)-Vibrio vulnificus interaction in the gills: Role of the RtxA13 toxin.</title>
        <authorList>
            <person name="Callol A."/>
            <person name="Pajuelo D."/>
            <person name="Ebbesson L."/>
            <person name="Teles M."/>
            <person name="MacKenzie S."/>
            <person name="Amaro C."/>
        </authorList>
    </citation>
    <scope>NUCLEOTIDE SEQUENCE</scope>
</reference>
<sequence>MSFCPPVSSNFSISLLNYKCTVILWKLLDNRVMWWELERCSYNAVKSLSAKSSWFVQFLD</sequence>
<evidence type="ECO:0000313" key="1">
    <source>
        <dbReference type="EMBL" id="JAH13389.1"/>
    </source>
</evidence>
<protein>
    <submittedName>
        <fullName evidence="1">Uncharacterized protein</fullName>
    </submittedName>
</protein>
<reference evidence="1" key="1">
    <citation type="submission" date="2014-11" db="EMBL/GenBank/DDBJ databases">
        <authorList>
            <person name="Amaro Gonzalez C."/>
        </authorList>
    </citation>
    <scope>NUCLEOTIDE SEQUENCE</scope>
</reference>
<dbReference type="EMBL" id="GBXM01095188">
    <property type="protein sequence ID" value="JAH13389.1"/>
    <property type="molecule type" value="Transcribed_RNA"/>
</dbReference>